<dbReference type="GO" id="GO:0016746">
    <property type="term" value="F:acyltransferase activity"/>
    <property type="evidence" value="ECO:0007669"/>
    <property type="project" value="UniProtKB-KW"/>
</dbReference>
<evidence type="ECO:0000313" key="6">
    <source>
        <dbReference type="EMBL" id="RZC00600.1"/>
    </source>
</evidence>
<keyword evidence="5" id="KW-0812">Transmembrane</keyword>
<dbReference type="Pfam" id="PF02458">
    <property type="entry name" value="Transferase"/>
    <property type="match status" value="1"/>
</dbReference>
<comment type="caution">
    <text evidence="6">The sequence shown here is derived from an EMBL/GenBank/DDBJ whole genome shotgun (WGS) entry which is preliminary data.</text>
</comment>
<feature type="region of interest" description="Disordered" evidence="4">
    <location>
        <begin position="902"/>
        <end position="940"/>
    </location>
</feature>
<keyword evidence="2" id="KW-0808">Transferase</keyword>
<feature type="region of interest" description="Disordered" evidence="4">
    <location>
        <begin position="838"/>
        <end position="862"/>
    </location>
</feature>
<evidence type="ECO:0000256" key="3">
    <source>
        <dbReference type="ARBA" id="ARBA00023315"/>
    </source>
</evidence>
<feature type="transmembrane region" description="Helical" evidence="5">
    <location>
        <begin position="796"/>
        <end position="815"/>
    </location>
</feature>
<gene>
    <name evidence="6" type="ORF">D0Y65_016455</name>
</gene>
<name>A0A445JQ23_GLYSO</name>
<evidence type="ECO:0000256" key="2">
    <source>
        <dbReference type="ARBA" id="ARBA00022679"/>
    </source>
</evidence>
<dbReference type="Gene3D" id="3.30.559.10">
    <property type="entry name" value="Chloramphenicol acetyltransferase-like domain"/>
    <property type="match status" value="2"/>
</dbReference>
<keyword evidence="5" id="KW-0472">Membrane</keyword>
<dbReference type="AlphaFoldDB" id="A0A445JQ23"/>
<evidence type="ECO:0000256" key="4">
    <source>
        <dbReference type="SAM" id="MobiDB-lite"/>
    </source>
</evidence>
<keyword evidence="5" id="KW-1133">Transmembrane helix</keyword>
<sequence length="940" mass="105644">MKLEVEVISKEMIKPSSPTQDHLRHYPLSFLDQVSPMVYNPMVLFYSCYGITQTQFTISEKLKKSLSDVLTHFYPLAGRVNGNSTFIDCNDEGIPYLEAKVKCKVVDVIHKPVPGELNHLVPFLLDDITNITFGVQLNVFDCGGIAIGACLSHQIADGLSFFMFLNSWAAFASRGEQAVLPNPQFISAKLFPPKNISGFDPRSGIIKENIICKMFVFDGSVVESLRARYAATSFENEKHPTRVEALSAFIWSRYVAVTGPQRTYAVVHAVNLRPKMEPPLPPDSFGNYYRISLTIPSLNTEEHLVKQARDQIKKIDKDYVRKLQYGNDHLDFLKDSSYRVLLKGELVPFNITSLCRFPLYDADFGWGEPTWVGSPALTFKNLVVFIDTKNGGGIEAYVSLKVEDMTKFEADEELLACDNKVLNTTERLIAFALLVEAYSSQKPASNPFISFIVNASYNEGSEKVERAFILQLLGLDSSNSGKEAGKRLFIGIVISQLQVLTCNTIIGFDFLYFLTPEETNKAVNTLDSKGFDFQYIEGLEKELEPCINHIRTFFVNLENLSQRYRLEMTPSADTDESEVLSLRRNLKEEYLTYEAKIITTFSVVDNMKKQFYAQHRKISSCHCTILSPFEERVKELFDAIEKLRTQFKSIERPILEIEIPAKVETPPLEKKFDATLSVYVPPQGVAAQGIELSKPETNEQPKSPSVSKDYSAEEIGDWEFDELLLLSSEFYPKSPFQLLNLPMAYPFSDFKYSSDGLTIVDNNKINIKKSKTIKIDRVETSLKESSRDLSLFKFKSGGVVALVLFVVFGLLNSLYEGKMRPEVASLTAAIEKLEMGAGKGLGEGDEGRGKRRRFLNNPLPPNSHYNPAYENWLLSHTTESEDANANNGNSNDVAVPVPETLTQDIESQNDAVEDAPKQQNVNADPVLPEPEVISLDIRKG</sequence>
<dbReference type="PANTHER" id="PTHR31623">
    <property type="entry name" value="F21J9.9"/>
    <property type="match status" value="1"/>
</dbReference>
<dbReference type="Proteomes" id="UP000289340">
    <property type="component" value="Chromosome 7"/>
</dbReference>
<accession>A0A445JQ23</accession>
<evidence type="ECO:0000256" key="1">
    <source>
        <dbReference type="ARBA" id="ARBA00009861"/>
    </source>
</evidence>
<organism evidence="6 7">
    <name type="scientific">Glycine soja</name>
    <name type="common">Wild soybean</name>
    <dbReference type="NCBI Taxonomy" id="3848"/>
    <lineage>
        <taxon>Eukaryota</taxon>
        <taxon>Viridiplantae</taxon>
        <taxon>Streptophyta</taxon>
        <taxon>Embryophyta</taxon>
        <taxon>Tracheophyta</taxon>
        <taxon>Spermatophyta</taxon>
        <taxon>Magnoliopsida</taxon>
        <taxon>eudicotyledons</taxon>
        <taxon>Gunneridae</taxon>
        <taxon>Pentapetalae</taxon>
        <taxon>rosids</taxon>
        <taxon>fabids</taxon>
        <taxon>Fabales</taxon>
        <taxon>Fabaceae</taxon>
        <taxon>Papilionoideae</taxon>
        <taxon>50 kb inversion clade</taxon>
        <taxon>NPAAA clade</taxon>
        <taxon>indigoferoid/millettioid clade</taxon>
        <taxon>Phaseoleae</taxon>
        <taxon>Glycine</taxon>
        <taxon>Glycine subgen. Soja</taxon>
    </lineage>
</organism>
<keyword evidence="3" id="KW-0012">Acyltransferase</keyword>
<keyword evidence="7" id="KW-1185">Reference proteome</keyword>
<comment type="similarity">
    <text evidence="1">Belongs to the plant acyltransferase family.</text>
</comment>
<evidence type="ECO:0000256" key="5">
    <source>
        <dbReference type="SAM" id="Phobius"/>
    </source>
</evidence>
<dbReference type="PANTHER" id="PTHR31623:SF46">
    <property type="entry name" value="VINORINE SYNTHASE-LIKE"/>
    <property type="match status" value="1"/>
</dbReference>
<dbReference type="InterPro" id="IPR023213">
    <property type="entry name" value="CAT-like_dom_sf"/>
</dbReference>
<dbReference type="EMBL" id="QZWG01000007">
    <property type="protein sequence ID" value="RZC00600.1"/>
    <property type="molecule type" value="Genomic_DNA"/>
</dbReference>
<proteinExistence type="inferred from homology"/>
<evidence type="ECO:0000313" key="7">
    <source>
        <dbReference type="Proteomes" id="UP000289340"/>
    </source>
</evidence>
<reference evidence="6 7" key="1">
    <citation type="submission" date="2018-09" db="EMBL/GenBank/DDBJ databases">
        <title>A high-quality reference genome of wild soybean provides a powerful tool to mine soybean genomes.</title>
        <authorList>
            <person name="Xie M."/>
            <person name="Chung C.Y.L."/>
            <person name="Li M.-W."/>
            <person name="Wong F.-L."/>
            <person name="Chan T.-F."/>
            <person name="Lam H.-M."/>
        </authorList>
    </citation>
    <scope>NUCLEOTIDE SEQUENCE [LARGE SCALE GENOMIC DNA]</scope>
    <source>
        <strain evidence="7">cv. W05</strain>
        <tissue evidence="6">Hypocotyl of etiolated seedlings</tissue>
    </source>
</reference>
<protein>
    <submittedName>
        <fullName evidence="6">Vinorine synthase</fullName>
    </submittedName>
</protein>